<evidence type="ECO:0000313" key="1">
    <source>
        <dbReference type="Proteomes" id="UP000887574"/>
    </source>
</evidence>
<dbReference type="Proteomes" id="UP000887574">
    <property type="component" value="Unplaced"/>
</dbReference>
<organism evidence="1 2">
    <name type="scientific">Ditylenchus dipsaci</name>
    <dbReference type="NCBI Taxonomy" id="166011"/>
    <lineage>
        <taxon>Eukaryota</taxon>
        <taxon>Metazoa</taxon>
        <taxon>Ecdysozoa</taxon>
        <taxon>Nematoda</taxon>
        <taxon>Chromadorea</taxon>
        <taxon>Rhabditida</taxon>
        <taxon>Tylenchina</taxon>
        <taxon>Tylenchomorpha</taxon>
        <taxon>Sphaerularioidea</taxon>
        <taxon>Anguinidae</taxon>
        <taxon>Anguininae</taxon>
        <taxon>Ditylenchus</taxon>
    </lineage>
</organism>
<dbReference type="AlphaFoldDB" id="A0A915EQE3"/>
<reference evidence="2" key="1">
    <citation type="submission" date="2022-11" db="UniProtKB">
        <authorList>
            <consortium name="WormBaseParasite"/>
        </authorList>
    </citation>
    <scope>IDENTIFICATION</scope>
</reference>
<sequence length="82" mass="9677">MGRKGEQETNENIMTFFPAIEKQDRERGKLQKSEIPHNVYIYAEPWTPVSGLLTEALKLKRKNIEKALRRRSRLCMPEYISI</sequence>
<keyword evidence="1" id="KW-1185">Reference proteome</keyword>
<proteinExistence type="predicted"/>
<dbReference type="WBParaSite" id="jg87">
    <property type="protein sequence ID" value="jg87"/>
    <property type="gene ID" value="jg87"/>
</dbReference>
<name>A0A915EQE3_9BILA</name>
<accession>A0A915EQE3</accession>
<protein>
    <submittedName>
        <fullName evidence="2">Uncharacterized protein</fullName>
    </submittedName>
</protein>
<evidence type="ECO:0000313" key="2">
    <source>
        <dbReference type="WBParaSite" id="jg87"/>
    </source>
</evidence>